<proteinExistence type="predicted"/>
<reference evidence="2" key="3">
    <citation type="submission" date="2025-09" db="UniProtKB">
        <authorList>
            <consortium name="Ensembl"/>
        </authorList>
    </citation>
    <scope>IDENTIFICATION</scope>
</reference>
<feature type="region of interest" description="Disordered" evidence="1">
    <location>
        <begin position="1"/>
        <end position="45"/>
    </location>
</feature>
<dbReference type="AlphaFoldDB" id="A0A0D9S2J4"/>
<dbReference type="Ensembl" id="ENSCSAT00000000984.1">
    <property type="protein sequence ID" value="ENSCSAP00000015083.1"/>
    <property type="gene ID" value="ENSCSAG00000002955.1"/>
</dbReference>
<reference evidence="2 3" key="1">
    <citation type="submission" date="2014-03" db="EMBL/GenBank/DDBJ databases">
        <authorList>
            <person name="Warren W."/>
            <person name="Wilson R.K."/>
        </authorList>
    </citation>
    <scope>NUCLEOTIDE SEQUENCE</scope>
</reference>
<dbReference type="eggNOG" id="ENOG502TM7P">
    <property type="taxonomic scope" value="Eukaryota"/>
</dbReference>
<evidence type="ECO:0000256" key="1">
    <source>
        <dbReference type="SAM" id="MobiDB-lite"/>
    </source>
</evidence>
<dbReference type="EMBL" id="AQIB01017991">
    <property type="status" value="NOT_ANNOTATED_CDS"/>
    <property type="molecule type" value="Genomic_DNA"/>
</dbReference>
<reference evidence="2" key="2">
    <citation type="submission" date="2025-08" db="UniProtKB">
        <authorList>
            <consortium name="Ensembl"/>
        </authorList>
    </citation>
    <scope>IDENTIFICATION</scope>
</reference>
<evidence type="ECO:0000313" key="2">
    <source>
        <dbReference type="Ensembl" id="ENSCSAP00000015083.1"/>
    </source>
</evidence>
<dbReference type="Proteomes" id="UP000029965">
    <property type="component" value="Chromosome 7"/>
</dbReference>
<sequence>GKCRRANPGCLGASSGDPPAECPSAALRSRGSPRSPAPPNSYLGSSPRLISLATAAARARSAAPRRVSCRRRIPQRSFSIWGFEWPMTNIVKGLLFAAMKRRLLFPNNEL</sequence>
<accession>A0A0D9S2J4</accession>
<organism evidence="2 3">
    <name type="scientific">Chlorocebus sabaeus</name>
    <name type="common">Green monkey</name>
    <name type="synonym">Simia sabaea</name>
    <dbReference type="NCBI Taxonomy" id="60711"/>
    <lineage>
        <taxon>Eukaryota</taxon>
        <taxon>Metazoa</taxon>
        <taxon>Chordata</taxon>
        <taxon>Craniata</taxon>
        <taxon>Vertebrata</taxon>
        <taxon>Euteleostomi</taxon>
        <taxon>Mammalia</taxon>
        <taxon>Eutheria</taxon>
        <taxon>Euarchontoglires</taxon>
        <taxon>Primates</taxon>
        <taxon>Haplorrhini</taxon>
        <taxon>Catarrhini</taxon>
        <taxon>Cercopithecidae</taxon>
        <taxon>Cercopithecinae</taxon>
        <taxon>Chlorocebus</taxon>
    </lineage>
</organism>
<keyword evidence="3" id="KW-1185">Reference proteome</keyword>
<dbReference type="Bgee" id="ENSCSAG00000002955">
    <property type="expression patterns" value="Expressed in pituitary gland and 6 other cell types or tissues"/>
</dbReference>
<protein>
    <submittedName>
        <fullName evidence="2">Uncharacterized protein</fullName>
    </submittedName>
</protein>
<evidence type="ECO:0000313" key="3">
    <source>
        <dbReference type="Proteomes" id="UP000029965"/>
    </source>
</evidence>
<feature type="compositionally biased region" description="Low complexity" evidence="1">
    <location>
        <begin position="23"/>
        <end position="34"/>
    </location>
</feature>
<name>A0A0D9S2J4_CHLSB</name>